<feature type="domain" description="Glycoside hydrolase family 65 N-terminal" evidence="8">
    <location>
        <begin position="11"/>
        <end position="248"/>
    </location>
</feature>
<dbReference type="InterPro" id="IPR012341">
    <property type="entry name" value="6hp_glycosidase-like_sf"/>
</dbReference>
<dbReference type="GO" id="GO:0016757">
    <property type="term" value="F:glycosyltransferase activity"/>
    <property type="evidence" value="ECO:0007669"/>
    <property type="project" value="UniProtKB-KW"/>
</dbReference>
<dbReference type="InterPro" id="IPR011013">
    <property type="entry name" value="Gal_mutarotase_sf_dom"/>
</dbReference>
<gene>
    <name evidence="9" type="ORF">I6N95_14405</name>
</gene>
<dbReference type="GO" id="GO:0005975">
    <property type="term" value="P:carbohydrate metabolic process"/>
    <property type="evidence" value="ECO:0007669"/>
    <property type="project" value="InterPro"/>
</dbReference>
<dbReference type="SUPFAM" id="SSF74650">
    <property type="entry name" value="Galactose mutarotase-like"/>
    <property type="match status" value="1"/>
</dbReference>
<evidence type="ECO:0000256" key="1">
    <source>
        <dbReference type="ARBA" id="ARBA00006768"/>
    </source>
</evidence>
<evidence type="ECO:0000313" key="10">
    <source>
        <dbReference type="Proteomes" id="UP000674938"/>
    </source>
</evidence>
<dbReference type="InterPro" id="IPR005195">
    <property type="entry name" value="Glyco_hydro_65_M"/>
</dbReference>
<evidence type="ECO:0000256" key="4">
    <source>
        <dbReference type="PIRSR" id="PIRSR036289-50"/>
    </source>
</evidence>
<dbReference type="Pfam" id="PF03636">
    <property type="entry name" value="Glyco_hydro_65N"/>
    <property type="match status" value="1"/>
</dbReference>
<evidence type="ECO:0000256" key="2">
    <source>
        <dbReference type="ARBA" id="ARBA00022676"/>
    </source>
</evidence>
<evidence type="ECO:0000256" key="3">
    <source>
        <dbReference type="ARBA" id="ARBA00022679"/>
    </source>
</evidence>
<comment type="caution">
    <text evidence="9">The sequence shown here is derived from an EMBL/GenBank/DDBJ whole genome shotgun (WGS) entry which is preliminary data.</text>
</comment>
<dbReference type="GO" id="GO:0030246">
    <property type="term" value="F:carbohydrate binding"/>
    <property type="evidence" value="ECO:0007669"/>
    <property type="project" value="InterPro"/>
</dbReference>
<evidence type="ECO:0000259" key="7">
    <source>
        <dbReference type="Pfam" id="PF03633"/>
    </source>
</evidence>
<keyword evidence="9" id="KW-0378">Hydrolase</keyword>
<dbReference type="AlphaFoldDB" id="A0A940SSP8"/>
<dbReference type="GO" id="GO:0004553">
    <property type="term" value="F:hydrolase activity, hydrolyzing O-glycosyl compounds"/>
    <property type="evidence" value="ECO:0007669"/>
    <property type="project" value="TreeGrafter"/>
</dbReference>
<dbReference type="EMBL" id="JAEEGA010000009">
    <property type="protein sequence ID" value="MBP1042207.1"/>
    <property type="molecule type" value="Genomic_DNA"/>
</dbReference>
<dbReference type="Gene3D" id="2.70.98.40">
    <property type="entry name" value="Glycoside hydrolase, family 65, N-terminal domain"/>
    <property type="match status" value="1"/>
</dbReference>
<evidence type="ECO:0000256" key="5">
    <source>
        <dbReference type="PIRSR" id="PIRSR036289-51"/>
    </source>
</evidence>
<evidence type="ECO:0000259" key="6">
    <source>
        <dbReference type="Pfam" id="PF03632"/>
    </source>
</evidence>
<dbReference type="InterPro" id="IPR037018">
    <property type="entry name" value="GH65_N"/>
</dbReference>
<organism evidence="9 10">
    <name type="scientific">Vagococcus allomyrinae</name>
    <dbReference type="NCBI Taxonomy" id="2794353"/>
    <lineage>
        <taxon>Bacteria</taxon>
        <taxon>Bacillati</taxon>
        <taxon>Bacillota</taxon>
        <taxon>Bacilli</taxon>
        <taxon>Lactobacillales</taxon>
        <taxon>Enterococcaceae</taxon>
        <taxon>Vagococcus</taxon>
    </lineage>
</organism>
<dbReference type="Gene3D" id="1.50.10.10">
    <property type="match status" value="1"/>
</dbReference>
<evidence type="ECO:0000259" key="8">
    <source>
        <dbReference type="Pfam" id="PF03636"/>
    </source>
</evidence>
<dbReference type="RefSeq" id="WP_209529187.1">
    <property type="nucleotide sequence ID" value="NZ_JAEEGA010000009.1"/>
</dbReference>
<feature type="binding site" evidence="5">
    <location>
        <begin position="563"/>
        <end position="564"/>
    </location>
    <ligand>
        <name>substrate</name>
    </ligand>
</feature>
<proteinExistence type="inferred from homology"/>
<dbReference type="InterPro" id="IPR017045">
    <property type="entry name" value="Malt_Pase/Glycosyl_Hdrlase"/>
</dbReference>
<dbReference type="InterPro" id="IPR008928">
    <property type="entry name" value="6-hairpin_glycosidase_sf"/>
</dbReference>
<dbReference type="Pfam" id="PF03632">
    <property type="entry name" value="Glyco_hydro_65m"/>
    <property type="match status" value="1"/>
</dbReference>
<comment type="similarity">
    <text evidence="1">Belongs to the glycosyl hydrolase 65 family.</text>
</comment>
<keyword evidence="10" id="KW-1185">Reference proteome</keyword>
<dbReference type="PANTHER" id="PTHR11051">
    <property type="entry name" value="GLYCOSYL HYDROLASE-RELATED"/>
    <property type="match status" value="1"/>
</dbReference>
<dbReference type="PANTHER" id="PTHR11051:SF8">
    <property type="entry name" value="PROTEIN-GLUCOSYLGALACTOSYLHYDROXYLYSINE GLUCOSIDASE"/>
    <property type="match status" value="1"/>
</dbReference>
<evidence type="ECO:0000313" key="9">
    <source>
        <dbReference type="EMBL" id="MBP1042207.1"/>
    </source>
</evidence>
<feature type="binding site" evidence="5">
    <location>
        <begin position="337"/>
        <end position="338"/>
    </location>
    <ligand>
        <name>substrate</name>
    </ligand>
</feature>
<dbReference type="SUPFAM" id="SSF48208">
    <property type="entry name" value="Six-hairpin glycosidases"/>
    <property type="match status" value="1"/>
</dbReference>
<dbReference type="InterPro" id="IPR005196">
    <property type="entry name" value="Glyco_hydro_65_N"/>
</dbReference>
<dbReference type="PIRSF" id="PIRSF036289">
    <property type="entry name" value="Glycosyl_hydrolase_malt_phosph"/>
    <property type="match status" value="1"/>
</dbReference>
<keyword evidence="2" id="KW-0328">Glycosyltransferase</keyword>
<keyword evidence="3" id="KW-0808">Transferase</keyword>
<dbReference type="Pfam" id="PF03633">
    <property type="entry name" value="Glyco_hydro_65C"/>
    <property type="match status" value="1"/>
</dbReference>
<sequence>MKQAFNLSLEELQQRDTRYIETLFALSNGHLGVRRPALFSQLAGESNPGTFVNGFYETGPITYGEWAYGYAENHQTMIKLPNSHQLTLEIVGETSQQSDWLINQTVYELQMDQGLLAEAYDVTTQSGKQFTVEVTSFVSLVEPDVSVLNLTITPLNFSGDIRISSDFEHKVTASENNAIDPRVAKAKSQLAQVELADNWLKLTANSGQRIFMSQVLSSGAREPEVGTKNIALTVSAKAEQAVSLQHFTLISAPEEQQISRLAAIRAELDYQRLYEGQLTHYQAFWQASDIVISGNSVLQKGIRFNLFHLYQNAGRDGLTNFAAKGLTGEGYEGHYFWDTEMYMLPFFTYTQPQIAKSLLAYRCSILPQAKARAKKMAQKGALFAWRTINGEEASAYYPAGTAQLHINADIAYGFQLYEKVTGDSQFIQEKGAEVIFATARFWLSYGDWSTSSEPCFQINGVTGPDEYTALVNNNYYTNKMAQNNLYYAVELGLRYGIAEEEVANWQAAADHMKLPYDKEKELIKQDDTFFEKAPWPFAETPKENYPLLLHYHPMVIYKHQVSKQADGLLAEMLFPQDYTKEQIIRDYQFYEKVTTHDSSLSRSVFSILASRTGQTEKGYHYFMDTALMDLTDLQGNSQDGIHAANMGGSWLSLIYGFAGLSFGKQQIDFANHLPKEISELAFSLRLQGTLVKVELKAGGIQLGLLEPNERLQVVQQTADQASIIIKPSDE</sequence>
<dbReference type="InterPro" id="IPR005194">
    <property type="entry name" value="Glyco_hydro_65_C"/>
</dbReference>
<feature type="domain" description="Glycoside hydrolase family 65 C-terminal" evidence="7">
    <location>
        <begin position="664"/>
        <end position="711"/>
    </location>
</feature>
<accession>A0A940SSP8</accession>
<name>A0A940SSP8_9ENTE</name>
<feature type="domain" description="Glycoside hydrolase family 65 central catalytic" evidence="6">
    <location>
        <begin position="303"/>
        <end position="650"/>
    </location>
</feature>
<feature type="active site" description="Proton donor" evidence="4">
    <location>
        <position position="466"/>
    </location>
</feature>
<dbReference type="Proteomes" id="UP000674938">
    <property type="component" value="Unassembled WGS sequence"/>
</dbReference>
<protein>
    <submittedName>
        <fullName evidence="9">Glycoside hydrolase family 65 protein</fullName>
    </submittedName>
</protein>
<reference evidence="9" key="1">
    <citation type="submission" date="2020-12" db="EMBL/GenBank/DDBJ databases">
        <title>Vagococcus allomyrinae sp. nov. and Enterococcus lavae sp. nov., isolated from the larvae of Allomyrina dichotoma.</title>
        <authorList>
            <person name="Lee S.D."/>
        </authorList>
    </citation>
    <scope>NUCLEOTIDE SEQUENCE</scope>
    <source>
        <strain evidence="9">BWB3-3</strain>
    </source>
</reference>
<dbReference type="Gene3D" id="2.60.420.10">
    <property type="entry name" value="Maltose phosphorylase, domain 3"/>
    <property type="match status" value="1"/>
</dbReference>